<accession>A0A0H1RDH1</accession>
<dbReference type="Pfam" id="PF07750">
    <property type="entry name" value="GcrA"/>
    <property type="match status" value="1"/>
</dbReference>
<dbReference type="InterPro" id="IPR011681">
    <property type="entry name" value="GcrA"/>
</dbReference>
<sequence length="77" mass="8763">MKMSDVEEPDPRHRAKMLKLGSRQCRYIVSDDLRSAVCCGAPTREGSSWCDWHRKRVFVPTYGKGHRDALVSEANPS</sequence>
<evidence type="ECO:0000313" key="2">
    <source>
        <dbReference type="Proteomes" id="UP000035489"/>
    </source>
</evidence>
<evidence type="ECO:0008006" key="3">
    <source>
        <dbReference type="Google" id="ProtNLM"/>
    </source>
</evidence>
<dbReference type="Proteomes" id="UP000035489">
    <property type="component" value="Unassembled WGS sequence"/>
</dbReference>
<comment type="caution">
    <text evidence="1">The sequence shown here is derived from an EMBL/GenBank/DDBJ whole genome shotgun (WGS) entry which is preliminary data.</text>
</comment>
<protein>
    <recommendedName>
        <fullName evidence="3">GcrA cell cycle regulator</fullName>
    </recommendedName>
</protein>
<organism evidence="1 2">
    <name type="scientific">Microvirga vignae</name>
    <dbReference type="NCBI Taxonomy" id="1225564"/>
    <lineage>
        <taxon>Bacteria</taxon>
        <taxon>Pseudomonadati</taxon>
        <taxon>Pseudomonadota</taxon>
        <taxon>Alphaproteobacteria</taxon>
        <taxon>Hyphomicrobiales</taxon>
        <taxon>Methylobacteriaceae</taxon>
        <taxon>Microvirga</taxon>
    </lineage>
</organism>
<keyword evidence="2" id="KW-1185">Reference proteome</keyword>
<name>A0A0H1RDH1_9HYPH</name>
<gene>
    <name evidence="1" type="ORF">AA309_24525</name>
</gene>
<dbReference type="PATRIC" id="fig|1225564.3.peg.6387"/>
<proteinExistence type="predicted"/>
<dbReference type="EMBL" id="LCYG01000073">
    <property type="protein sequence ID" value="KLK90647.1"/>
    <property type="molecule type" value="Genomic_DNA"/>
</dbReference>
<dbReference type="AlphaFoldDB" id="A0A0H1RDH1"/>
<dbReference type="STRING" id="1225564.AA309_24525"/>
<evidence type="ECO:0000313" key="1">
    <source>
        <dbReference type="EMBL" id="KLK90647.1"/>
    </source>
</evidence>
<dbReference type="RefSeq" id="WP_047191659.1">
    <property type="nucleotide sequence ID" value="NZ_LCYG01000073.1"/>
</dbReference>
<reference evidence="1 2" key="1">
    <citation type="submission" date="2015-05" db="EMBL/GenBank/DDBJ databases">
        <title>Draft genome sequence of Microvirga vignae strain BR3299, a novel nitrogen fixing bacteria isolated from Brazil semi-aired region.</title>
        <authorList>
            <person name="Zilli J.E."/>
            <person name="Passos S.R."/>
            <person name="Leite J."/>
            <person name="Baldani J.I."/>
            <person name="Xavier G.R."/>
            <person name="Rumjaneck N.G."/>
            <person name="Simoes-Araujo J.L."/>
        </authorList>
    </citation>
    <scope>NUCLEOTIDE SEQUENCE [LARGE SCALE GENOMIC DNA]</scope>
    <source>
        <strain evidence="1 2">BR3299</strain>
    </source>
</reference>